<dbReference type="PROSITE" id="PS51257">
    <property type="entry name" value="PROKAR_LIPOPROTEIN"/>
    <property type="match status" value="1"/>
</dbReference>
<comment type="similarity">
    <text evidence="2">Belongs to the peptidase S1 family.</text>
</comment>
<feature type="domain" description="Peptidase S1" evidence="11">
    <location>
        <begin position="43"/>
        <end position="273"/>
    </location>
</feature>
<evidence type="ECO:0000256" key="6">
    <source>
        <dbReference type="ARBA" id="ARBA00022825"/>
    </source>
</evidence>
<dbReference type="InterPro" id="IPR033116">
    <property type="entry name" value="TRYPSIN_SER"/>
</dbReference>
<keyword evidence="10" id="KW-0732">Signal</keyword>
<dbReference type="SUPFAM" id="SSF50494">
    <property type="entry name" value="Trypsin-like serine proteases"/>
    <property type="match status" value="2"/>
</dbReference>
<evidence type="ECO:0000259" key="11">
    <source>
        <dbReference type="PROSITE" id="PS50240"/>
    </source>
</evidence>
<reference evidence="12" key="1">
    <citation type="submission" date="2021-01" db="UniProtKB">
        <authorList>
            <consortium name="EnsemblMetazoa"/>
        </authorList>
    </citation>
    <scope>IDENTIFICATION</scope>
</reference>
<evidence type="ECO:0000256" key="4">
    <source>
        <dbReference type="ARBA" id="ARBA00022670"/>
    </source>
</evidence>
<dbReference type="InterPro" id="IPR009003">
    <property type="entry name" value="Peptidase_S1_PA"/>
</dbReference>
<evidence type="ECO:0000313" key="13">
    <source>
        <dbReference type="Proteomes" id="UP000594262"/>
    </source>
</evidence>
<evidence type="ECO:0000256" key="3">
    <source>
        <dbReference type="ARBA" id="ARBA00022525"/>
    </source>
</evidence>
<dbReference type="InterPro" id="IPR043504">
    <property type="entry name" value="Peptidase_S1_PA_chymotrypsin"/>
</dbReference>
<feature type="signal peptide" evidence="10">
    <location>
        <begin position="1"/>
        <end position="22"/>
    </location>
</feature>
<keyword evidence="3" id="KW-0964">Secreted</keyword>
<dbReference type="EnsemblMetazoa" id="CLYHEMT021827.1">
    <property type="protein sequence ID" value="CLYHEMP021827.1"/>
    <property type="gene ID" value="CLYHEMG021827"/>
</dbReference>
<feature type="domain" description="Peptidase S1" evidence="11">
    <location>
        <begin position="336"/>
        <end position="572"/>
    </location>
</feature>
<dbReference type="PROSITE" id="PS00135">
    <property type="entry name" value="TRYPSIN_SER"/>
    <property type="match status" value="2"/>
</dbReference>
<dbReference type="PROSITE" id="PS50240">
    <property type="entry name" value="TRYPSIN_DOM"/>
    <property type="match status" value="2"/>
</dbReference>
<dbReference type="OrthoDB" id="5963630at2759"/>
<dbReference type="FunFam" id="2.40.10.10:FF:000077">
    <property type="entry name" value="Predicted protein"/>
    <property type="match status" value="1"/>
</dbReference>
<dbReference type="PROSITE" id="PS00134">
    <property type="entry name" value="TRYPSIN_HIS"/>
    <property type="match status" value="2"/>
</dbReference>
<dbReference type="PANTHER" id="PTHR24252:SF7">
    <property type="entry name" value="HYALIN"/>
    <property type="match status" value="1"/>
</dbReference>
<keyword evidence="7" id="KW-1015">Disulfide bond</keyword>
<dbReference type="GO" id="GO:0004252">
    <property type="term" value="F:serine-type endopeptidase activity"/>
    <property type="evidence" value="ECO:0007669"/>
    <property type="project" value="InterPro"/>
</dbReference>
<dbReference type="AlphaFoldDB" id="A0A7M5XEL9"/>
<evidence type="ECO:0000256" key="1">
    <source>
        <dbReference type="ARBA" id="ARBA00004613"/>
    </source>
</evidence>
<keyword evidence="5 8" id="KW-0378">Hydrolase</keyword>
<dbReference type="InterPro" id="IPR018114">
    <property type="entry name" value="TRYPSIN_HIS"/>
</dbReference>
<dbReference type="GO" id="GO:0005576">
    <property type="term" value="C:extracellular region"/>
    <property type="evidence" value="ECO:0007669"/>
    <property type="project" value="UniProtKB-SubCell"/>
</dbReference>
<name>A0A7M5XEL9_9CNID</name>
<evidence type="ECO:0000256" key="8">
    <source>
        <dbReference type="RuleBase" id="RU363034"/>
    </source>
</evidence>
<feature type="chain" id="PRO_5029773695" description="Peptidase S1 domain-containing protein" evidence="10">
    <location>
        <begin position="23"/>
        <end position="575"/>
    </location>
</feature>
<proteinExistence type="inferred from homology"/>
<dbReference type="GO" id="GO:0006508">
    <property type="term" value="P:proteolysis"/>
    <property type="evidence" value="ECO:0007669"/>
    <property type="project" value="UniProtKB-KW"/>
</dbReference>
<dbReference type="FunFam" id="2.40.10.10:FF:000015">
    <property type="entry name" value="Atrial natriuretic peptide-converting enzyme"/>
    <property type="match status" value="1"/>
</dbReference>
<evidence type="ECO:0000256" key="2">
    <source>
        <dbReference type="ARBA" id="ARBA00007664"/>
    </source>
</evidence>
<accession>A0A7M5XEL9</accession>
<evidence type="ECO:0000256" key="5">
    <source>
        <dbReference type="ARBA" id="ARBA00022801"/>
    </source>
</evidence>
<protein>
    <recommendedName>
        <fullName evidence="11">Peptidase S1 domain-containing protein</fullName>
    </recommendedName>
</protein>
<dbReference type="InterPro" id="IPR001314">
    <property type="entry name" value="Peptidase_S1A"/>
</dbReference>
<feature type="region of interest" description="Disordered" evidence="9">
    <location>
        <begin position="275"/>
        <end position="316"/>
    </location>
</feature>
<comment type="subcellular location">
    <subcellularLocation>
        <location evidence="1">Secreted</location>
    </subcellularLocation>
</comment>
<keyword evidence="6 8" id="KW-0720">Serine protease</keyword>
<feature type="compositionally biased region" description="Pro residues" evidence="9">
    <location>
        <begin position="293"/>
        <end position="309"/>
    </location>
</feature>
<dbReference type="SMART" id="SM00020">
    <property type="entry name" value="Tryp_SPc"/>
    <property type="match status" value="2"/>
</dbReference>
<keyword evidence="13" id="KW-1185">Reference proteome</keyword>
<keyword evidence="4 8" id="KW-0645">Protease</keyword>
<dbReference type="Pfam" id="PF00089">
    <property type="entry name" value="Trypsin"/>
    <property type="match status" value="2"/>
</dbReference>
<dbReference type="Gene3D" id="2.40.10.10">
    <property type="entry name" value="Trypsin-like serine proteases"/>
    <property type="match status" value="2"/>
</dbReference>
<evidence type="ECO:0000256" key="10">
    <source>
        <dbReference type="SAM" id="SignalP"/>
    </source>
</evidence>
<evidence type="ECO:0000313" key="12">
    <source>
        <dbReference type="EnsemblMetazoa" id="CLYHEMP021827.1"/>
    </source>
</evidence>
<evidence type="ECO:0000256" key="9">
    <source>
        <dbReference type="SAM" id="MobiDB-lite"/>
    </source>
</evidence>
<organism evidence="12 13">
    <name type="scientific">Clytia hemisphaerica</name>
    <dbReference type="NCBI Taxonomy" id="252671"/>
    <lineage>
        <taxon>Eukaryota</taxon>
        <taxon>Metazoa</taxon>
        <taxon>Cnidaria</taxon>
        <taxon>Hydrozoa</taxon>
        <taxon>Hydroidolina</taxon>
        <taxon>Leptothecata</taxon>
        <taxon>Obeliida</taxon>
        <taxon>Clytiidae</taxon>
        <taxon>Clytia</taxon>
    </lineage>
</organism>
<dbReference type="Proteomes" id="UP000594262">
    <property type="component" value="Unplaced"/>
</dbReference>
<dbReference type="PANTHER" id="PTHR24252">
    <property type="entry name" value="ACROSIN-RELATED"/>
    <property type="match status" value="1"/>
</dbReference>
<evidence type="ECO:0000256" key="7">
    <source>
        <dbReference type="ARBA" id="ARBA00023157"/>
    </source>
</evidence>
<dbReference type="CDD" id="cd00190">
    <property type="entry name" value="Tryp_SPc"/>
    <property type="match status" value="2"/>
</dbReference>
<dbReference type="PRINTS" id="PR00722">
    <property type="entry name" value="CHYMOTRYPSIN"/>
</dbReference>
<dbReference type="InterPro" id="IPR001254">
    <property type="entry name" value="Trypsin_dom"/>
</dbReference>
<sequence>MKVSCVTAFILVIAAGCHIALADEFNNFKVCGKTSTGGKLQRIVGGENANQGELPWQIGVSNDGQVFCGATLISKKWAISAAHCEIKPGNELILGASDLNSQKEVFKKRTVLRAFPHENYDSDTMENDIVLLELNREVTFNDLIAPACIVDKSKHLVQGTTAVVSGWGTLESGGDQPEILQKAEVNIVSRDTCNSKYSSGITKVMLCAAAPGKDSCQGDSGGPLVVDLRDKCGNDQYFLAGVVSFGSGCAHPDYPGVYADVAALRDWIDDKLASKGNVKPSTAEHTCGGPTPTDKPSPPPTDKPSPPPVGAADYFNDKGVCGTNGDTHFMENIQRIVGGVPSKRGELPWQLGLRYGDGQKPYCGATLISKQWLITAAHCKVKAGSQVILGAYDFGNGGNENERHRVKRTVAKVINHENYDDGTYNNDIALVKLNAKIKYTKYIRPACIVEDGEKLADDAEVVISGWGTTKSGGSQPKVLQEAEVKIVNHGKCDNLYGRYKITDKMFCAAYPGKDSCQGDSGGPLVIDKKNNGRDQFYLAGVVSWGLGCANENYPGVYADVANLRNWIQGKLESEN</sequence>